<gene>
    <name evidence="9" type="ORF">LCGC14_2345690</name>
</gene>
<dbReference type="AlphaFoldDB" id="A0A0F9CY77"/>
<keyword evidence="2" id="KW-0004">4Fe-4S</keyword>
<feature type="transmembrane region" description="Helical" evidence="7">
    <location>
        <begin position="65"/>
        <end position="91"/>
    </location>
</feature>
<dbReference type="InterPro" id="IPR017900">
    <property type="entry name" value="4Fe4S_Fe_S_CS"/>
</dbReference>
<feature type="transmembrane region" description="Helical" evidence="7">
    <location>
        <begin position="111"/>
        <end position="132"/>
    </location>
</feature>
<keyword evidence="6" id="KW-0411">Iron-sulfur</keyword>
<dbReference type="EMBL" id="LAZR01034035">
    <property type="protein sequence ID" value="KKL46426.1"/>
    <property type="molecule type" value="Genomic_DNA"/>
</dbReference>
<evidence type="ECO:0000256" key="5">
    <source>
        <dbReference type="ARBA" id="ARBA00023004"/>
    </source>
</evidence>
<dbReference type="PANTHER" id="PTHR30176:SF3">
    <property type="entry name" value="FERREDOXIN-TYPE PROTEIN NAPH"/>
    <property type="match status" value="1"/>
</dbReference>
<feature type="transmembrane region" description="Helical" evidence="7">
    <location>
        <begin position="9"/>
        <end position="26"/>
    </location>
</feature>
<evidence type="ECO:0000256" key="3">
    <source>
        <dbReference type="ARBA" id="ARBA00022723"/>
    </source>
</evidence>
<evidence type="ECO:0000256" key="7">
    <source>
        <dbReference type="SAM" id="Phobius"/>
    </source>
</evidence>
<comment type="caution">
    <text evidence="9">The sequence shown here is derived from an EMBL/GenBank/DDBJ whole genome shotgun (WGS) entry which is preliminary data.</text>
</comment>
<evidence type="ECO:0000256" key="1">
    <source>
        <dbReference type="ARBA" id="ARBA00022448"/>
    </source>
</evidence>
<accession>A0A0F9CY77</accession>
<dbReference type="InterPro" id="IPR051684">
    <property type="entry name" value="Electron_Trans/Redox"/>
</dbReference>
<dbReference type="Pfam" id="PF12801">
    <property type="entry name" value="Fer4_5"/>
    <property type="match status" value="2"/>
</dbReference>
<dbReference type="GO" id="GO:0046872">
    <property type="term" value="F:metal ion binding"/>
    <property type="evidence" value="ECO:0007669"/>
    <property type="project" value="UniProtKB-KW"/>
</dbReference>
<feature type="domain" description="4Fe-4S ferredoxin-type" evidence="8">
    <location>
        <begin position="264"/>
        <end position="293"/>
    </location>
</feature>
<evidence type="ECO:0000256" key="4">
    <source>
        <dbReference type="ARBA" id="ARBA00022982"/>
    </source>
</evidence>
<keyword evidence="7" id="KW-0812">Transmembrane</keyword>
<dbReference type="SUPFAM" id="SSF54862">
    <property type="entry name" value="4Fe-4S ferredoxins"/>
    <property type="match status" value="1"/>
</dbReference>
<evidence type="ECO:0000256" key="6">
    <source>
        <dbReference type="ARBA" id="ARBA00023014"/>
    </source>
</evidence>
<keyword evidence="3" id="KW-0479">Metal-binding</keyword>
<evidence type="ECO:0000313" key="9">
    <source>
        <dbReference type="EMBL" id="KKL46426.1"/>
    </source>
</evidence>
<keyword evidence="7" id="KW-1133">Transmembrane helix</keyword>
<feature type="transmembrane region" description="Helical" evidence="7">
    <location>
        <begin position="139"/>
        <end position="160"/>
    </location>
</feature>
<keyword evidence="1" id="KW-0813">Transport</keyword>
<protein>
    <recommendedName>
        <fullName evidence="8">4Fe-4S ferredoxin-type domain-containing protein</fullName>
    </recommendedName>
</protein>
<dbReference type="PROSITE" id="PS51379">
    <property type="entry name" value="4FE4S_FER_2"/>
    <property type="match status" value="1"/>
</dbReference>
<evidence type="ECO:0000259" key="8">
    <source>
        <dbReference type="PROSITE" id="PS51379"/>
    </source>
</evidence>
<dbReference type="InterPro" id="IPR017896">
    <property type="entry name" value="4Fe4S_Fe-S-bd"/>
</dbReference>
<reference evidence="9" key="1">
    <citation type="journal article" date="2015" name="Nature">
        <title>Complex archaea that bridge the gap between prokaryotes and eukaryotes.</title>
        <authorList>
            <person name="Spang A."/>
            <person name="Saw J.H."/>
            <person name="Jorgensen S.L."/>
            <person name="Zaremba-Niedzwiedzka K."/>
            <person name="Martijn J."/>
            <person name="Lind A.E."/>
            <person name="van Eijk R."/>
            <person name="Schleper C."/>
            <person name="Guy L."/>
            <person name="Ettema T.J."/>
        </authorList>
    </citation>
    <scope>NUCLEOTIDE SEQUENCE</scope>
</reference>
<keyword evidence="5" id="KW-0408">Iron</keyword>
<keyword evidence="7" id="KW-0472">Membrane</keyword>
<organism evidence="9">
    <name type="scientific">marine sediment metagenome</name>
    <dbReference type="NCBI Taxonomy" id="412755"/>
    <lineage>
        <taxon>unclassified sequences</taxon>
        <taxon>metagenomes</taxon>
        <taxon>ecological metagenomes</taxon>
    </lineage>
</organism>
<sequence>MKPKTLTTARRIVQGFFLLLFFYLFIETESKGADELGWPVRLFLDFDPLILITTLLAAHKAAVAFYLSLIVIAITLVFGRVFCGWACPLGTLHNLVGLFKKHAGPVLKLHWLKYALLVFLLVSSFFTLQLVGLMDPISLLIRSLSISIYPLFAKGLSSVFDTAYAHGPGWLTAMTEPVYEVLKQSVLPFIEPHYRQAVFVGLLFAFILALNLYERRLWCRHICPLGALLGLLSRKALISRRVSEDCNACGACVDVCHGAANPHMPALYRVEECFACNNCDDACPEGAVFFGGRGIASLPLDLGRRRLLLPLPGCWQCRFCVSGQRN</sequence>
<dbReference type="GO" id="GO:0005886">
    <property type="term" value="C:plasma membrane"/>
    <property type="evidence" value="ECO:0007669"/>
    <property type="project" value="TreeGrafter"/>
</dbReference>
<dbReference type="PROSITE" id="PS00198">
    <property type="entry name" value="4FE4S_FER_1"/>
    <property type="match status" value="1"/>
</dbReference>
<evidence type="ECO:0000256" key="2">
    <source>
        <dbReference type="ARBA" id="ARBA00022485"/>
    </source>
</evidence>
<keyword evidence="4" id="KW-0249">Electron transport</keyword>
<feature type="transmembrane region" description="Helical" evidence="7">
    <location>
        <begin position="194"/>
        <end position="213"/>
    </location>
</feature>
<dbReference type="PANTHER" id="PTHR30176">
    <property type="entry name" value="FERREDOXIN-TYPE PROTEIN NAPH"/>
    <property type="match status" value="1"/>
</dbReference>
<dbReference type="GO" id="GO:0051539">
    <property type="term" value="F:4 iron, 4 sulfur cluster binding"/>
    <property type="evidence" value="ECO:0007669"/>
    <property type="project" value="UniProtKB-KW"/>
</dbReference>
<proteinExistence type="predicted"/>
<name>A0A0F9CY77_9ZZZZ</name>